<keyword evidence="4 9" id="KW-0227">DNA damage</keyword>
<reference evidence="13" key="1">
    <citation type="submission" date="2024-01" db="EMBL/GenBank/DDBJ databases">
        <title>The first autotrophic representatives of the genus Thermodesulfovibrio.</title>
        <authorList>
            <person name="Maltseva A.I."/>
            <person name="Elcheninov A.G."/>
            <person name="Kublanov I.V."/>
            <person name="Lebedinsky A.V."/>
            <person name="Frolov E.N."/>
        </authorList>
    </citation>
    <scope>NUCLEOTIDE SEQUENCE</scope>
    <source>
        <strain evidence="13">3907-1M</strain>
    </source>
</reference>
<evidence type="ECO:0000256" key="11">
    <source>
        <dbReference type="SAM" id="Coils"/>
    </source>
</evidence>
<dbReference type="FunFam" id="3.40.1170.10:FF:000001">
    <property type="entry name" value="DNA mismatch repair protein MutS"/>
    <property type="match status" value="1"/>
</dbReference>
<feature type="binding site" evidence="9">
    <location>
        <begin position="625"/>
        <end position="632"/>
    </location>
    <ligand>
        <name>ATP</name>
        <dbReference type="ChEBI" id="CHEBI:30616"/>
    </ligand>
</feature>
<evidence type="ECO:0000256" key="1">
    <source>
        <dbReference type="ARBA" id="ARBA00006271"/>
    </source>
</evidence>
<dbReference type="InterPro" id="IPR005748">
    <property type="entry name" value="DNA_mismatch_repair_MutS"/>
</dbReference>
<evidence type="ECO:0000256" key="2">
    <source>
        <dbReference type="ARBA" id="ARBA00021982"/>
    </source>
</evidence>
<proteinExistence type="inferred from homology"/>
<evidence type="ECO:0000256" key="8">
    <source>
        <dbReference type="ARBA" id="ARBA00024647"/>
    </source>
</evidence>
<feature type="coiled-coil region" evidence="11">
    <location>
        <begin position="496"/>
        <end position="537"/>
    </location>
</feature>
<dbReference type="InterPro" id="IPR000432">
    <property type="entry name" value="DNA_mismatch_repair_MutS_C"/>
</dbReference>
<protein>
    <recommendedName>
        <fullName evidence="2 9">DNA mismatch repair protein MutS</fullName>
    </recommendedName>
</protein>
<dbReference type="InterPro" id="IPR007861">
    <property type="entry name" value="DNA_mismatch_repair_MutS_clamp"/>
</dbReference>
<dbReference type="GO" id="GO:0006298">
    <property type="term" value="P:mismatch repair"/>
    <property type="evidence" value="ECO:0007669"/>
    <property type="project" value="UniProtKB-UniRule"/>
</dbReference>
<evidence type="ECO:0000256" key="6">
    <source>
        <dbReference type="ARBA" id="ARBA00023125"/>
    </source>
</evidence>
<feature type="domain" description="DNA mismatch repair proteins mutS family" evidence="12">
    <location>
        <begin position="699"/>
        <end position="715"/>
    </location>
</feature>
<dbReference type="GO" id="GO:0005524">
    <property type="term" value="F:ATP binding"/>
    <property type="evidence" value="ECO:0007669"/>
    <property type="project" value="UniProtKB-UniRule"/>
</dbReference>
<dbReference type="InterPro" id="IPR007695">
    <property type="entry name" value="DNA_mismatch_repair_MutS-lik_N"/>
</dbReference>
<dbReference type="Pfam" id="PF05190">
    <property type="entry name" value="MutS_IV"/>
    <property type="match status" value="1"/>
</dbReference>
<dbReference type="NCBIfam" id="NF003810">
    <property type="entry name" value="PRK05399.1"/>
    <property type="match status" value="1"/>
</dbReference>
<dbReference type="FunFam" id="1.10.1420.10:FF:000001">
    <property type="entry name" value="DNA mismatch repair protein MutS"/>
    <property type="match status" value="1"/>
</dbReference>
<dbReference type="GO" id="GO:0005829">
    <property type="term" value="C:cytosol"/>
    <property type="evidence" value="ECO:0007669"/>
    <property type="project" value="TreeGrafter"/>
</dbReference>
<name>A0AAU8H0N2_9BACT</name>
<evidence type="ECO:0000313" key="13">
    <source>
        <dbReference type="EMBL" id="XCH47069.1"/>
    </source>
</evidence>
<keyword evidence="11" id="KW-0175">Coiled coil</keyword>
<keyword evidence="5 9" id="KW-0067">ATP-binding</keyword>
<dbReference type="PANTHER" id="PTHR11361">
    <property type="entry name" value="DNA MISMATCH REPAIR PROTEIN MUTS FAMILY MEMBER"/>
    <property type="match status" value="1"/>
</dbReference>
<dbReference type="InterPro" id="IPR036187">
    <property type="entry name" value="DNA_mismatch_repair_MutS_sf"/>
</dbReference>
<dbReference type="EMBL" id="CP144373">
    <property type="protein sequence ID" value="XCH47069.1"/>
    <property type="molecule type" value="Genomic_DNA"/>
</dbReference>
<comment type="similarity">
    <text evidence="1 9 10">Belongs to the DNA mismatch repair MutS family.</text>
</comment>
<dbReference type="InterPro" id="IPR016151">
    <property type="entry name" value="DNA_mismatch_repair_MutS_N"/>
</dbReference>
<accession>A0AAU8H0N2</accession>
<keyword evidence="3 9" id="KW-0547">Nucleotide-binding</keyword>
<dbReference type="AlphaFoldDB" id="A0AAU8H0N2"/>
<dbReference type="FunFam" id="3.40.50.300:FF:000870">
    <property type="entry name" value="MutS protein homolog 4"/>
    <property type="match status" value="1"/>
</dbReference>
<dbReference type="InterPro" id="IPR007860">
    <property type="entry name" value="DNA_mmatch_repair_MutS_con_dom"/>
</dbReference>
<evidence type="ECO:0000256" key="3">
    <source>
        <dbReference type="ARBA" id="ARBA00022741"/>
    </source>
</evidence>
<dbReference type="KEGG" id="taut:V4D30_02040"/>
<sequence length="862" mass="98871">MNSMKISQEQFTPLMKQYFRIKQQYKDTIVFFRLGDFYEMFGEDAKIASNILGLTLTSRDKSKESFPMCGIPYFAADSYIEKLLREGYKVAICEQTGDPKTAKGIVEREVVKVLTPGTYLPEGIKENVYIMAACPQKISYEQGKKGIALADISTAEFIVYETEKNLFDEIERFEPKEIIVPKSLEDLLKFENLINQKIFTFIDDWKFDYMLAYRTLVEHFRIASLKSFGIEEFHPAVQAAGALLKYLEENKQQTQFKQLKVLNLSEFILLDGSTKKNLEILSSLDGDKEGSLLWILDETNTPMGTRLLRNALSCPLLNKAEIEKRLDGVEAFFKDYALRENIDKILKDFPDIERLGLKIKRDNINPRELKALKDALHRIPELKKTLSINDSPVIQDLSNRLYELNELVSLIENALIDNPPNTVNEGGIFRDGYNSVIDELRVLKNQSKNYILNMEAEERMKTGINSLKIGYNRVFGYYIEVTKPNLKLVPPHYIRKQTLSNAERFETKELKELEQKILSAEEKLKTLEEELFRELIKRVSQHTEQIFKNAEVIGYIDFLCCLAKVASKYRYTRPEITEDKVIEIVEGRHPVIERLIQLGKLPEQRFIPNDLSIGSEDQRIIILTGPNMAGKSTYMRQNALIVLMAQIGSFVPARQAKIGIVDRIFTRIGASDYLGKGQSTFMVEMIEVANILNNATEKSFIILDEVGRGTSTFDGISIAWAVVEYIAEKIKARTIFATHYHELTDLAFSFDCIKNYTVVVKEWGDEIIFLRKIQKGGADKSYGIQVARLAGLPQEVVLRAKDILKKLEKKEFQTFRPKAKQLDLFFQGDPIVAEIAKIDIENITPEKALKKLKELKEMLKND</sequence>
<dbReference type="InterPro" id="IPR027417">
    <property type="entry name" value="P-loop_NTPase"/>
</dbReference>
<keyword evidence="6 9" id="KW-0238">DNA-binding</keyword>
<dbReference type="PANTHER" id="PTHR11361:SF34">
    <property type="entry name" value="DNA MISMATCH REPAIR PROTEIN MSH1, MITOCHONDRIAL"/>
    <property type="match status" value="1"/>
</dbReference>
<evidence type="ECO:0000259" key="12">
    <source>
        <dbReference type="PROSITE" id="PS00486"/>
    </source>
</evidence>
<evidence type="ECO:0000256" key="5">
    <source>
        <dbReference type="ARBA" id="ARBA00022840"/>
    </source>
</evidence>
<dbReference type="Gene3D" id="3.40.1170.10">
    <property type="entry name" value="DNA repair protein MutS, domain I"/>
    <property type="match status" value="1"/>
</dbReference>
<dbReference type="SMART" id="SM00533">
    <property type="entry name" value="MUTSd"/>
    <property type="match status" value="1"/>
</dbReference>
<gene>
    <name evidence="9 13" type="primary">mutS</name>
    <name evidence="13" type="ORF">V4D30_02040</name>
</gene>
<dbReference type="Gene3D" id="1.10.1420.10">
    <property type="match status" value="2"/>
</dbReference>
<evidence type="ECO:0000256" key="7">
    <source>
        <dbReference type="ARBA" id="ARBA00023204"/>
    </source>
</evidence>
<comment type="function">
    <text evidence="8 9">This protein is involved in the repair of mismatches in DNA. It is possible that it carries out the mismatch recognition step. This protein has a weak ATPase activity.</text>
</comment>
<dbReference type="InterPro" id="IPR045076">
    <property type="entry name" value="MutS"/>
</dbReference>
<dbReference type="HAMAP" id="MF_00096">
    <property type="entry name" value="MutS"/>
    <property type="match status" value="1"/>
</dbReference>
<dbReference type="GO" id="GO:0140664">
    <property type="term" value="F:ATP-dependent DNA damage sensor activity"/>
    <property type="evidence" value="ECO:0007669"/>
    <property type="project" value="InterPro"/>
</dbReference>
<dbReference type="SUPFAM" id="SSF48334">
    <property type="entry name" value="DNA repair protein MutS, domain III"/>
    <property type="match status" value="1"/>
</dbReference>
<dbReference type="Pfam" id="PF05192">
    <property type="entry name" value="MutS_III"/>
    <property type="match status" value="1"/>
</dbReference>
<dbReference type="Gene3D" id="3.30.420.110">
    <property type="entry name" value="MutS, connector domain"/>
    <property type="match status" value="1"/>
</dbReference>
<dbReference type="SUPFAM" id="SSF52540">
    <property type="entry name" value="P-loop containing nucleoside triphosphate hydrolases"/>
    <property type="match status" value="1"/>
</dbReference>
<dbReference type="SMART" id="SM00534">
    <property type="entry name" value="MUTSac"/>
    <property type="match status" value="1"/>
</dbReference>
<evidence type="ECO:0000256" key="9">
    <source>
        <dbReference type="HAMAP-Rule" id="MF_00096"/>
    </source>
</evidence>
<dbReference type="Pfam" id="PF00488">
    <property type="entry name" value="MutS_V"/>
    <property type="match status" value="1"/>
</dbReference>
<dbReference type="GO" id="GO:0030983">
    <property type="term" value="F:mismatched DNA binding"/>
    <property type="evidence" value="ECO:0007669"/>
    <property type="project" value="InterPro"/>
</dbReference>
<keyword evidence="7 9" id="KW-0234">DNA repair</keyword>
<dbReference type="GO" id="GO:0003684">
    <property type="term" value="F:damaged DNA binding"/>
    <property type="evidence" value="ECO:0007669"/>
    <property type="project" value="UniProtKB-UniRule"/>
</dbReference>
<dbReference type="Gene3D" id="3.40.50.300">
    <property type="entry name" value="P-loop containing nucleotide triphosphate hydrolases"/>
    <property type="match status" value="1"/>
</dbReference>
<dbReference type="InterPro" id="IPR007696">
    <property type="entry name" value="DNA_mismatch_repair_MutS_core"/>
</dbReference>
<evidence type="ECO:0000256" key="10">
    <source>
        <dbReference type="RuleBase" id="RU003756"/>
    </source>
</evidence>
<dbReference type="SUPFAM" id="SSF55271">
    <property type="entry name" value="DNA repair protein MutS, domain I"/>
    <property type="match status" value="1"/>
</dbReference>
<dbReference type="SUPFAM" id="SSF53150">
    <property type="entry name" value="DNA repair protein MutS, domain II"/>
    <property type="match status" value="1"/>
</dbReference>
<organism evidence="13">
    <name type="scientific">Thermodesulfovibrio autotrophicus</name>
    <dbReference type="NCBI Taxonomy" id="3118333"/>
    <lineage>
        <taxon>Bacteria</taxon>
        <taxon>Pseudomonadati</taxon>
        <taxon>Nitrospirota</taxon>
        <taxon>Thermodesulfovibrionia</taxon>
        <taxon>Thermodesulfovibrionales</taxon>
        <taxon>Thermodesulfovibrionaceae</taxon>
        <taxon>Thermodesulfovibrio</taxon>
    </lineage>
</organism>
<dbReference type="PROSITE" id="PS00486">
    <property type="entry name" value="DNA_MISMATCH_REPAIR_2"/>
    <property type="match status" value="1"/>
</dbReference>
<dbReference type="Pfam" id="PF01624">
    <property type="entry name" value="MutS_I"/>
    <property type="match status" value="1"/>
</dbReference>
<dbReference type="InterPro" id="IPR017261">
    <property type="entry name" value="DNA_mismatch_repair_MutS/MSH"/>
</dbReference>
<dbReference type="PIRSF" id="PIRSF037677">
    <property type="entry name" value="DNA_mis_repair_Msh6"/>
    <property type="match status" value="1"/>
</dbReference>
<dbReference type="Pfam" id="PF05188">
    <property type="entry name" value="MutS_II"/>
    <property type="match status" value="1"/>
</dbReference>
<dbReference type="CDD" id="cd03284">
    <property type="entry name" value="ABC_MutS1"/>
    <property type="match status" value="1"/>
</dbReference>
<dbReference type="InterPro" id="IPR036678">
    <property type="entry name" value="MutS_con_dom_sf"/>
</dbReference>
<dbReference type="NCBIfam" id="TIGR01070">
    <property type="entry name" value="mutS1"/>
    <property type="match status" value="1"/>
</dbReference>
<evidence type="ECO:0000256" key="4">
    <source>
        <dbReference type="ARBA" id="ARBA00022763"/>
    </source>
</evidence>
<dbReference type="RefSeq" id="WP_353684596.1">
    <property type="nucleotide sequence ID" value="NZ_CP144373.1"/>
</dbReference>